<dbReference type="PANTHER" id="PTHR42866">
    <property type="entry name" value="3-DEOXY-MANNO-OCTULOSONATE CYTIDYLYLTRANSFERASE"/>
    <property type="match status" value="1"/>
</dbReference>
<evidence type="ECO:0008006" key="2">
    <source>
        <dbReference type="Google" id="ProtNLM"/>
    </source>
</evidence>
<sequence length="110" mass="11690">MRTVAVVQARMGSNRFPGKVMCDLAGRPLIDWVLSRVMLSALVDRTVLATTDSHLDDALALYAAGLGVAVYRGDENDVLGRVASAADEAGAEWVVRVCADSPFVDPGEID</sequence>
<dbReference type="GO" id="GO:0005829">
    <property type="term" value="C:cytosol"/>
    <property type="evidence" value="ECO:0007669"/>
    <property type="project" value="TreeGrafter"/>
</dbReference>
<gene>
    <name evidence="1" type="ORF">METZ01_LOCUS280908</name>
</gene>
<dbReference type="PANTHER" id="PTHR42866:SF1">
    <property type="entry name" value="SPORE COAT POLYSACCHARIDE BIOSYNTHESIS PROTEIN SPSF"/>
    <property type="match status" value="1"/>
</dbReference>
<protein>
    <recommendedName>
        <fullName evidence="2">Acylneuraminate cytidylyltransferase</fullName>
    </recommendedName>
</protein>
<proteinExistence type="predicted"/>
<dbReference type="InterPro" id="IPR029044">
    <property type="entry name" value="Nucleotide-diphossugar_trans"/>
</dbReference>
<dbReference type="SUPFAM" id="SSF53448">
    <property type="entry name" value="Nucleotide-diphospho-sugar transferases"/>
    <property type="match status" value="1"/>
</dbReference>
<evidence type="ECO:0000313" key="1">
    <source>
        <dbReference type="EMBL" id="SVC28054.1"/>
    </source>
</evidence>
<accession>A0A382KTD2</accession>
<organism evidence="1">
    <name type="scientific">marine metagenome</name>
    <dbReference type="NCBI Taxonomy" id="408172"/>
    <lineage>
        <taxon>unclassified sequences</taxon>
        <taxon>metagenomes</taxon>
        <taxon>ecological metagenomes</taxon>
    </lineage>
</organism>
<dbReference type="Pfam" id="PF02348">
    <property type="entry name" value="CTP_transf_3"/>
    <property type="match status" value="1"/>
</dbReference>
<dbReference type="AlphaFoldDB" id="A0A382KTD2"/>
<dbReference type="EMBL" id="UINC01082883">
    <property type="protein sequence ID" value="SVC28054.1"/>
    <property type="molecule type" value="Genomic_DNA"/>
</dbReference>
<name>A0A382KTD2_9ZZZZ</name>
<feature type="non-terminal residue" evidence="1">
    <location>
        <position position="110"/>
    </location>
</feature>
<reference evidence="1" key="1">
    <citation type="submission" date="2018-05" db="EMBL/GenBank/DDBJ databases">
        <authorList>
            <person name="Lanie J.A."/>
            <person name="Ng W.-L."/>
            <person name="Kazmierczak K.M."/>
            <person name="Andrzejewski T.M."/>
            <person name="Davidsen T.M."/>
            <person name="Wayne K.J."/>
            <person name="Tettelin H."/>
            <person name="Glass J.I."/>
            <person name="Rusch D."/>
            <person name="Podicherti R."/>
            <person name="Tsui H.-C.T."/>
            <person name="Winkler M.E."/>
        </authorList>
    </citation>
    <scope>NUCLEOTIDE SEQUENCE</scope>
</reference>
<dbReference type="Gene3D" id="3.90.550.10">
    <property type="entry name" value="Spore Coat Polysaccharide Biosynthesis Protein SpsA, Chain A"/>
    <property type="match status" value="1"/>
</dbReference>
<dbReference type="InterPro" id="IPR003329">
    <property type="entry name" value="Cytidylyl_trans"/>
</dbReference>